<comment type="caution">
    <text evidence="1">The sequence shown here is derived from an EMBL/GenBank/DDBJ whole genome shotgun (WGS) entry which is preliminary data.</text>
</comment>
<keyword evidence="2" id="KW-1185">Reference proteome</keyword>
<name>A0A8J3C431_9ACTN</name>
<protein>
    <submittedName>
        <fullName evidence="1">Uncharacterized protein</fullName>
    </submittedName>
</protein>
<proteinExistence type="predicted"/>
<dbReference type="AlphaFoldDB" id="A0A8J3C431"/>
<sequence length="342" mass="37784">MGIMHRIARARLASRVIRRLRRAGMSDVRYDARAFTVRFRPDGDDVPTVVPLEGLPLRGGRRERDAVVDGFLRAPGPPDQWEQVRPLLRPVLRGSVPTTDISAPLRRAVLPFLAEYVVVDQPDTMTYVAQEQVRRWGATDAEVFDTARANLTGAVLHGVASGQVVVQFIDDGDAYWTSHLLLDGWLARLADQVGGRPVAFAPERGTLLVTADGGAHLAALFHQAEQAFLRSPRAISPMAYVSGESGRTVPYAVPPDHPLHDCIRRARALLQVHEYTRQAQTLADAAPIWVVDGLRTRTEHAPGRLLPEADDVLVDGAVRRWDEFATTPVPGLQPPRWRRAGE</sequence>
<evidence type="ECO:0000313" key="2">
    <source>
        <dbReference type="Proteomes" id="UP000656042"/>
    </source>
</evidence>
<evidence type="ECO:0000313" key="1">
    <source>
        <dbReference type="EMBL" id="GGL14773.1"/>
    </source>
</evidence>
<reference evidence="1" key="2">
    <citation type="submission" date="2020-09" db="EMBL/GenBank/DDBJ databases">
        <authorList>
            <person name="Sun Q."/>
            <person name="Zhou Y."/>
        </authorList>
    </citation>
    <scope>NUCLEOTIDE SEQUENCE</scope>
    <source>
        <strain evidence="1">CGMCC 4.7299</strain>
    </source>
</reference>
<dbReference type="EMBL" id="BMMX01000045">
    <property type="protein sequence ID" value="GGL14773.1"/>
    <property type="molecule type" value="Genomic_DNA"/>
</dbReference>
<accession>A0A8J3C431</accession>
<reference evidence="1" key="1">
    <citation type="journal article" date="2014" name="Int. J. Syst. Evol. Microbiol.">
        <title>Complete genome sequence of Corynebacterium casei LMG S-19264T (=DSM 44701T), isolated from a smear-ripened cheese.</title>
        <authorList>
            <consortium name="US DOE Joint Genome Institute (JGI-PGF)"/>
            <person name="Walter F."/>
            <person name="Albersmeier A."/>
            <person name="Kalinowski J."/>
            <person name="Ruckert C."/>
        </authorList>
    </citation>
    <scope>NUCLEOTIDE SEQUENCE</scope>
    <source>
        <strain evidence="1">CGMCC 4.7299</strain>
    </source>
</reference>
<organism evidence="1 2">
    <name type="scientific">Mangrovihabitans endophyticus</name>
    <dbReference type="NCBI Taxonomy" id="1751298"/>
    <lineage>
        <taxon>Bacteria</taxon>
        <taxon>Bacillati</taxon>
        <taxon>Actinomycetota</taxon>
        <taxon>Actinomycetes</taxon>
        <taxon>Micromonosporales</taxon>
        <taxon>Micromonosporaceae</taxon>
        <taxon>Mangrovihabitans</taxon>
    </lineage>
</organism>
<gene>
    <name evidence="1" type="ORF">GCM10012284_56860</name>
</gene>
<dbReference type="Proteomes" id="UP000656042">
    <property type="component" value="Unassembled WGS sequence"/>
</dbReference>